<feature type="region of interest" description="Disordered" evidence="1">
    <location>
        <begin position="129"/>
        <end position="159"/>
    </location>
</feature>
<evidence type="ECO:0000313" key="2">
    <source>
        <dbReference type="EMBL" id="OAT07117.1"/>
    </source>
</evidence>
<dbReference type="RefSeq" id="XP_002626054.1">
    <property type="nucleotide sequence ID" value="XM_002626008.1"/>
</dbReference>
<keyword evidence="3" id="KW-1185">Reference proteome</keyword>
<dbReference type="VEuPathDB" id="FungiDB:BDBG_03218"/>
<feature type="compositionally biased region" description="Basic and acidic residues" evidence="1">
    <location>
        <begin position="144"/>
        <end position="159"/>
    </location>
</feature>
<organism evidence="2 3">
    <name type="scientific">Blastomyces gilchristii (strain SLH14081)</name>
    <name type="common">Blastomyces dermatitidis</name>
    <dbReference type="NCBI Taxonomy" id="559298"/>
    <lineage>
        <taxon>Eukaryota</taxon>
        <taxon>Fungi</taxon>
        <taxon>Dikarya</taxon>
        <taxon>Ascomycota</taxon>
        <taxon>Pezizomycotina</taxon>
        <taxon>Eurotiomycetes</taxon>
        <taxon>Eurotiomycetidae</taxon>
        <taxon>Onygenales</taxon>
        <taxon>Ajellomycetaceae</taxon>
        <taxon>Blastomyces</taxon>
    </lineage>
</organism>
<name>A0A179UIZ0_BLAGS</name>
<feature type="region of interest" description="Disordered" evidence="1">
    <location>
        <begin position="1"/>
        <end position="23"/>
    </location>
</feature>
<dbReference type="KEGG" id="bgh:BDBG_03218"/>
<feature type="region of interest" description="Disordered" evidence="1">
    <location>
        <begin position="54"/>
        <end position="73"/>
    </location>
</feature>
<evidence type="ECO:0000256" key="1">
    <source>
        <dbReference type="SAM" id="MobiDB-lite"/>
    </source>
</evidence>
<reference evidence="3" key="1">
    <citation type="journal article" date="2015" name="PLoS Genet.">
        <title>The dynamic genome and transcriptome of the human fungal pathogen Blastomyces and close relative Emmonsia.</title>
        <authorList>
            <person name="Munoz J.F."/>
            <person name="Gauthier G.M."/>
            <person name="Desjardins C.A."/>
            <person name="Gallo J.E."/>
            <person name="Holder J."/>
            <person name="Sullivan T.D."/>
            <person name="Marty A.J."/>
            <person name="Carmen J.C."/>
            <person name="Chen Z."/>
            <person name="Ding L."/>
            <person name="Gujja S."/>
            <person name="Magrini V."/>
            <person name="Misas E."/>
            <person name="Mitreva M."/>
            <person name="Priest M."/>
            <person name="Saif S."/>
            <person name="Whiston E.A."/>
            <person name="Young S."/>
            <person name="Zeng Q."/>
            <person name="Goldman W.E."/>
            <person name="Mardis E.R."/>
            <person name="Taylor J.W."/>
            <person name="McEwen J.G."/>
            <person name="Clay O.K."/>
            <person name="Klein B.S."/>
            <person name="Cuomo C.A."/>
        </authorList>
    </citation>
    <scope>NUCLEOTIDE SEQUENCE [LARGE SCALE GENOMIC DNA]</scope>
    <source>
        <strain evidence="3">SLH14081</strain>
    </source>
</reference>
<evidence type="ECO:0000313" key="3">
    <source>
        <dbReference type="Proteomes" id="UP000002038"/>
    </source>
</evidence>
<protein>
    <submittedName>
        <fullName evidence="2">Uncharacterized protein</fullName>
    </submittedName>
</protein>
<dbReference type="EMBL" id="GG657452">
    <property type="protein sequence ID" value="OAT07117.1"/>
    <property type="molecule type" value="Genomic_DNA"/>
</dbReference>
<accession>A0A179UIZ0</accession>
<gene>
    <name evidence="2" type="ORF">BDBG_03218</name>
</gene>
<dbReference type="GeneID" id="8509886"/>
<sequence length="159" mass="16988">MESRRAKKSASPVHARQNIPPHNHVGEAFLPLVQRLISSLKITLPAPTVIGMPGNAGDHRATPPPTETHMPVSPARWRGTAAEGAAGPNNSEKPGRWVGSVRWEKTSHNCLLAREAAVRSSPASLCQAGQQATMEAENTAPARANDRTVQETGKDKLAQ</sequence>
<dbReference type="Proteomes" id="UP000002038">
    <property type="component" value="Unassembled WGS sequence"/>
</dbReference>
<proteinExistence type="predicted"/>
<dbReference type="AlphaFoldDB" id="A0A179UIZ0"/>